<dbReference type="GO" id="GO:0010181">
    <property type="term" value="F:FMN binding"/>
    <property type="evidence" value="ECO:0007669"/>
    <property type="project" value="TreeGrafter"/>
</dbReference>
<reference evidence="4 5" key="1">
    <citation type="submission" date="2016-10" db="EMBL/GenBank/DDBJ databases">
        <authorList>
            <person name="de Groot N.N."/>
        </authorList>
    </citation>
    <scope>NUCLEOTIDE SEQUENCE [LARGE SCALE GENOMIC DNA]</scope>
    <source>
        <strain evidence="4 5">CPCC 202808</strain>
    </source>
</reference>
<accession>A0A1I2YJQ9</accession>
<dbReference type="STRING" id="504797.SAMN05421678_114129"/>
<dbReference type="Proteomes" id="UP000533017">
    <property type="component" value="Unassembled WGS sequence"/>
</dbReference>
<protein>
    <submittedName>
        <fullName evidence="3">Uncharacterized protein (TIGR02246 family)</fullName>
    </submittedName>
</protein>
<dbReference type="InterPro" id="IPR037401">
    <property type="entry name" value="SnoaL-like"/>
</dbReference>
<dbReference type="PANTHER" id="PTHR30543:SF21">
    <property type="entry name" value="NAD(P)H-DEPENDENT FMN REDUCTASE LOT6"/>
    <property type="match status" value="1"/>
</dbReference>
<keyword evidence="6" id="KW-1185">Reference proteome</keyword>
<dbReference type="EMBL" id="FOOI01000014">
    <property type="protein sequence ID" value="SFH25767.1"/>
    <property type="molecule type" value="Genomic_DNA"/>
</dbReference>
<dbReference type="InterPro" id="IPR050712">
    <property type="entry name" value="NAD(P)H-dep_reductase"/>
</dbReference>
<dbReference type="Gene3D" id="3.40.50.360">
    <property type="match status" value="1"/>
</dbReference>
<dbReference type="NCBIfam" id="TIGR02246">
    <property type="entry name" value="SgcJ/EcaC family oxidoreductase"/>
    <property type="match status" value="1"/>
</dbReference>
<gene>
    <name evidence="3" type="ORF">FHR37_005788</name>
    <name evidence="4" type="ORF">SAMN05421678_114129</name>
</gene>
<dbReference type="GO" id="GO:0016491">
    <property type="term" value="F:oxidoreductase activity"/>
    <property type="evidence" value="ECO:0007669"/>
    <property type="project" value="InterPro"/>
</dbReference>
<evidence type="ECO:0000313" key="6">
    <source>
        <dbReference type="Proteomes" id="UP000533017"/>
    </source>
</evidence>
<dbReference type="AlphaFoldDB" id="A0A1I2YJQ9"/>
<dbReference type="GO" id="GO:0005829">
    <property type="term" value="C:cytosol"/>
    <property type="evidence" value="ECO:0007669"/>
    <property type="project" value="TreeGrafter"/>
</dbReference>
<dbReference type="PANTHER" id="PTHR30543">
    <property type="entry name" value="CHROMATE REDUCTASE"/>
    <property type="match status" value="1"/>
</dbReference>
<evidence type="ECO:0000313" key="5">
    <source>
        <dbReference type="Proteomes" id="UP000199052"/>
    </source>
</evidence>
<organism evidence="4 5">
    <name type="scientific">Actinopolymorpha cephalotaxi</name>
    <dbReference type="NCBI Taxonomy" id="504797"/>
    <lineage>
        <taxon>Bacteria</taxon>
        <taxon>Bacillati</taxon>
        <taxon>Actinomycetota</taxon>
        <taxon>Actinomycetes</taxon>
        <taxon>Propionibacteriales</taxon>
        <taxon>Actinopolymorphaceae</taxon>
        <taxon>Actinopolymorpha</taxon>
    </lineage>
</organism>
<evidence type="ECO:0000313" key="4">
    <source>
        <dbReference type="EMBL" id="SFH25767.1"/>
    </source>
</evidence>
<dbReference type="Proteomes" id="UP000199052">
    <property type="component" value="Unassembled WGS sequence"/>
</dbReference>
<dbReference type="Pfam" id="PF12680">
    <property type="entry name" value="SnoaL_2"/>
    <property type="match status" value="1"/>
</dbReference>
<dbReference type="Pfam" id="PF03358">
    <property type="entry name" value="FMN_red"/>
    <property type="match status" value="1"/>
</dbReference>
<dbReference type="Gene3D" id="3.10.450.50">
    <property type="match status" value="1"/>
</dbReference>
<name>A0A1I2YJQ9_9ACTN</name>
<dbReference type="RefSeq" id="WP_179771034.1">
    <property type="nucleotide sequence ID" value="NZ_FOOI01000014.1"/>
</dbReference>
<proteinExistence type="predicted"/>
<dbReference type="InterPro" id="IPR005025">
    <property type="entry name" value="FMN_Rdtase-like_dom"/>
</dbReference>
<dbReference type="InterPro" id="IPR029039">
    <property type="entry name" value="Flavoprotein-like_sf"/>
</dbReference>
<feature type="domain" description="SnoaL-like" evidence="2">
    <location>
        <begin position="218"/>
        <end position="314"/>
    </location>
</feature>
<reference evidence="3 6" key="2">
    <citation type="submission" date="2020-07" db="EMBL/GenBank/DDBJ databases">
        <title>Sequencing the genomes of 1000 actinobacteria strains.</title>
        <authorList>
            <person name="Klenk H.-P."/>
        </authorList>
    </citation>
    <scope>NUCLEOTIDE SEQUENCE [LARGE SCALE GENOMIC DNA]</scope>
    <source>
        <strain evidence="3 6">DSM 45117</strain>
    </source>
</reference>
<evidence type="ECO:0000259" key="1">
    <source>
        <dbReference type="Pfam" id="PF03358"/>
    </source>
</evidence>
<dbReference type="SUPFAM" id="SSF54427">
    <property type="entry name" value="NTF2-like"/>
    <property type="match status" value="1"/>
</dbReference>
<feature type="domain" description="NADPH-dependent FMN reductase-like" evidence="1">
    <location>
        <begin position="7"/>
        <end position="152"/>
    </location>
</feature>
<sequence>MRTRTIRLAVIAGSTRPFRRAHSVADWVCAAASEPGQDRAYDLTLVDLAEVDLPMLSEPAPAMVGQYAQETTRRWSELVGRFDGYVLVSPEYNHSTSAVLKNALDHLYAEWRDKPVGFVGYGTDGGVRAVEHLRLVAAELGMAGVGPQVALNLFDDFDGQSCAPRTRQVEARDRMLAGVARWAEALRPLRPARSAPVPDGDRPILADPAAYPAATDAVEQFVTALQGGVDSSDADRFDHLFAADVMWGSPYGRTLAGFTELNAIHRTLMARQAAPPSRFEIVRVTAPAPDVAVAHVRRQAVDADGKATDGFSEMAMYVLVERDRRWWLAGGQNTPIAQAQPLPS</sequence>
<dbReference type="InterPro" id="IPR011944">
    <property type="entry name" value="Steroid_delta5-4_isomerase"/>
</dbReference>
<evidence type="ECO:0000259" key="2">
    <source>
        <dbReference type="Pfam" id="PF12680"/>
    </source>
</evidence>
<dbReference type="InterPro" id="IPR032710">
    <property type="entry name" value="NTF2-like_dom_sf"/>
</dbReference>
<dbReference type="SUPFAM" id="SSF52218">
    <property type="entry name" value="Flavoproteins"/>
    <property type="match status" value="1"/>
</dbReference>
<dbReference type="EMBL" id="JACBZA010000001">
    <property type="protein sequence ID" value="NYH86937.1"/>
    <property type="molecule type" value="Genomic_DNA"/>
</dbReference>
<evidence type="ECO:0000313" key="3">
    <source>
        <dbReference type="EMBL" id="NYH86937.1"/>
    </source>
</evidence>